<keyword evidence="1 3" id="KW-0853">WD repeat</keyword>
<dbReference type="EMBL" id="KB454529">
    <property type="protein sequence ID" value="EME27662.1"/>
    <property type="molecule type" value="Genomic_DNA"/>
</dbReference>
<dbReference type="RefSeq" id="XP_005704182.1">
    <property type="nucleotide sequence ID" value="XM_005704125.1"/>
</dbReference>
<dbReference type="OrthoDB" id="20669at2759"/>
<accession>M2XCJ2</accession>
<dbReference type="Gene3D" id="2.130.10.10">
    <property type="entry name" value="YVTN repeat-like/Quinoprotein amine dehydrogenase"/>
    <property type="match status" value="1"/>
</dbReference>
<dbReference type="InterPro" id="IPR019775">
    <property type="entry name" value="WD40_repeat_CS"/>
</dbReference>
<feature type="repeat" description="WD" evidence="3">
    <location>
        <begin position="259"/>
        <end position="292"/>
    </location>
</feature>
<name>M2XCJ2_GALSU</name>
<keyword evidence="5" id="KW-1185">Reference proteome</keyword>
<gene>
    <name evidence="4" type="ORF">Gasu_48060</name>
</gene>
<evidence type="ECO:0000313" key="5">
    <source>
        <dbReference type="Proteomes" id="UP000030680"/>
    </source>
</evidence>
<dbReference type="InterPro" id="IPR001680">
    <property type="entry name" value="WD40_rpt"/>
</dbReference>
<dbReference type="GeneID" id="17086551"/>
<dbReference type="eggNOG" id="KOG0264">
    <property type="taxonomic scope" value="Eukaryota"/>
</dbReference>
<dbReference type="Proteomes" id="UP000030680">
    <property type="component" value="Unassembled WGS sequence"/>
</dbReference>
<dbReference type="PROSITE" id="PS00678">
    <property type="entry name" value="WD_REPEATS_1"/>
    <property type="match status" value="1"/>
</dbReference>
<proteinExistence type="predicted"/>
<reference evidence="5" key="1">
    <citation type="journal article" date="2013" name="Science">
        <title>Gene transfer from bacteria and archaea facilitated evolution of an extremophilic eukaryote.</title>
        <authorList>
            <person name="Schonknecht G."/>
            <person name="Chen W.H."/>
            <person name="Ternes C.M."/>
            <person name="Barbier G.G."/>
            <person name="Shrestha R.P."/>
            <person name="Stanke M."/>
            <person name="Brautigam A."/>
            <person name="Baker B.J."/>
            <person name="Banfield J.F."/>
            <person name="Garavito R.M."/>
            <person name="Carr K."/>
            <person name="Wilkerson C."/>
            <person name="Rensing S.A."/>
            <person name="Gagneul D."/>
            <person name="Dickenson N.E."/>
            <person name="Oesterhelt C."/>
            <person name="Lercher M.J."/>
            <person name="Weber A.P."/>
        </authorList>
    </citation>
    <scope>NUCLEOTIDE SEQUENCE [LARGE SCALE GENOMIC DNA]</scope>
    <source>
        <strain evidence="5">074W</strain>
    </source>
</reference>
<evidence type="ECO:0000313" key="4">
    <source>
        <dbReference type="EMBL" id="EME27662.1"/>
    </source>
</evidence>
<evidence type="ECO:0000256" key="3">
    <source>
        <dbReference type="PROSITE-ProRule" id="PRU00221"/>
    </source>
</evidence>
<dbReference type="STRING" id="130081.M2XCJ2"/>
<keyword evidence="2" id="KW-0677">Repeat</keyword>
<dbReference type="AlphaFoldDB" id="M2XCJ2"/>
<protein>
    <submittedName>
        <fullName evidence="4">H3/H4 histone acetyltransferase</fullName>
    </submittedName>
</protein>
<dbReference type="GO" id="GO:0016740">
    <property type="term" value="F:transferase activity"/>
    <property type="evidence" value="ECO:0007669"/>
    <property type="project" value="UniProtKB-KW"/>
</dbReference>
<sequence length="401" mass="45085">MTSMYANTLEASDGHPEKFEELRIWRLNSCFLYDLLILKRNSLGLYSCQWLPETDVALRPGFFSQKILLGRAGDGNSAFMVIQVDMPDSKEQGYSDDLKEELKSVKELSLTKLRVCYIGSLRQDIHRVRYSPQQNNIVAGRTSKASVVLFDISETSTSNKLQAEPLDILDGPPEKNNCFSLAWDPVRKGVLGAGGPDNGIYHWDVNGGNVRALNCLRDPQQETINDIHFHPTESIVGAAGEQKRFTLFDKTSHSVIESRVAHKKGVNCIEFHPQNANLFLTGSDDTTIALWDRRKTHRELYRFTDHHTSVTELHWNPISPSLFASAADSKVFLWDMTRIGASLDTKDLDGSSPELLFIHGGHIKGVEGFDWNSEVPRMIASVSLDEFIEIWSPGLHVLDEL</sequence>
<dbReference type="PROSITE" id="PS50294">
    <property type="entry name" value="WD_REPEATS_REGION"/>
    <property type="match status" value="2"/>
</dbReference>
<dbReference type="InterPro" id="IPR015943">
    <property type="entry name" value="WD40/YVTN_repeat-like_dom_sf"/>
</dbReference>
<dbReference type="PANTHER" id="PTHR22850">
    <property type="entry name" value="WD40 REPEAT FAMILY"/>
    <property type="match status" value="1"/>
</dbReference>
<feature type="repeat" description="WD" evidence="3">
    <location>
        <begin position="303"/>
        <end position="336"/>
    </location>
</feature>
<evidence type="ECO:0000256" key="1">
    <source>
        <dbReference type="ARBA" id="ARBA00022574"/>
    </source>
</evidence>
<dbReference type="InterPro" id="IPR050459">
    <property type="entry name" value="WD_repeat_RBAP46/RBAP48/MSI1"/>
</dbReference>
<organism evidence="4 5">
    <name type="scientific">Galdieria sulphuraria</name>
    <name type="common">Red alga</name>
    <dbReference type="NCBI Taxonomy" id="130081"/>
    <lineage>
        <taxon>Eukaryota</taxon>
        <taxon>Rhodophyta</taxon>
        <taxon>Bangiophyceae</taxon>
        <taxon>Galdieriales</taxon>
        <taxon>Galdieriaceae</taxon>
        <taxon>Galdieria</taxon>
    </lineage>
</organism>
<dbReference type="KEGG" id="gsl:Gasu_48060"/>
<dbReference type="SMART" id="SM00320">
    <property type="entry name" value="WD40"/>
    <property type="match status" value="5"/>
</dbReference>
<dbReference type="Pfam" id="PF00400">
    <property type="entry name" value="WD40"/>
    <property type="match status" value="2"/>
</dbReference>
<evidence type="ECO:0000256" key="2">
    <source>
        <dbReference type="ARBA" id="ARBA00022737"/>
    </source>
</evidence>
<dbReference type="InterPro" id="IPR036322">
    <property type="entry name" value="WD40_repeat_dom_sf"/>
</dbReference>
<dbReference type="PROSITE" id="PS50082">
    <property type="entry name" value="WD_REPEATS_2"/>
    <property type="match status" value="2"/>
</dbReference>
<keyword evidence="4" id="KW-0808">Transferase</keyword>
<dbReference type="Gramene" id="EME27662">
    <property type="protein sequence ID" value="EME27662"/>
    <property type="gene ID" value="Gasu_48060"/>
</dbReference>
<dbReference type="SUPFAM" id="SSF50978">
    <property type="entry name" value="WD40 repeat-like"/>
    <property type="match status" value="1"/>
</dbReference>